<dbReference type="EMBL" id="CP001601">
    <property type="protein sequence ID" value="ACP32120.1"/>
    <property type="molecule type" value="Genomic_DNA"/>
</dbReference>
<dbReference type="eggNOG" id="COG1403">
    <property type="taxonomic scope" value="Bacteria"/>
</dbReference>
<dbReference type="Proteomes" id="UP000002077">
    <property type="component" value="Chromosome"/>
</dbReference>
<evidence type="ECO:0000313" key="3">
    <source>
        <dbReference type="Proteomes" id="UP000002077"/>
    </source>
</evidence>
<sequence length="352" mass="38745">MGWGAFRLQGMRLQTYFAALGRAIDLVAECAGLSESDLVALGAAPADATVFLSLHHTYFGHTSSTKKQRTAVEAARRRGHGLVTLQLIEHFVDKVRDHNKAWDLRVELCQTSAELVEKVARKRLRQMRKPRTYAERAKLTQHGNGLATLTVTADSLQLTGVFESIDQERPGESFLENLDGGGVKTEVATMAVLQLDDYAELLKGNTDKDGEEFIVRTTSGATMTGSQLVERALLDKGIIVAVSREHGPLDVFRFQRFATAKQRLALAAENPCCAWEGCKVPFEKCQIHHIKAWARGGPTNILNLVPLCPYHNGVNDDDPDAPPSRGHMDRIGGRVAWIPPYDAAPVFTSTFN</sequence>
<dbReference type="GO" id="GO:0008270">
    <property type="term" value="F:zinc ion binding"/>
    <property type="evidence" value="ECO:0007669"/>
    <property type="project" value="InterPro"/>
</dbReference>
<organism evidence="2 3">
    <name type="scientific">Corynebacterium aurimucosum (strain ATCC 700975 / DSM 44827 / CIP 107346 / CN-1)</name>
    <name type="common">Corynebacterium nigricans</name>
    <dbReference type="NCBI Taxonomy" id="548476"/>
    <lineage>
        <taxon>Bacteria</taxon>
        <taxon>Bacillati</taxon>
        <taxon>Actinomycetota</taxon>
        <taxon>Actinomycetes</taxon>
        <taxon>Mycobacteriales</taxon>
        <taxon>Corynebacteriaceae</taxon>
        <taxon>Corynebacterium</taxon>
    </lineage>
</organism>
<dbReference type="HOGENOM" id="CLU_051470_0_0_11"/>
<dbReference type="Pfam" id="PF01844">
    <property type="entry name" value="HNH"/>
    <property type="match status" value="1"/>
</dbReference>
<dbReference type="GO" id="GO:0003676">
    <property type="term" value="F:nucleic acid binding"/>
    <property type="evidence" value="ECO:0007669"/>
    <property type="project" value="InterPro"/>
</dbReference>
<reference evidence="2 3" key="1">
    <citation type="journal article" date="2010" name="BMC Genomics">
        <title>Complete genome sequence and lifestyle of black-pigmented Corynebacterium aurimucosum ATCC 700975 (formerly C. nigricans CN-1) isolated from a vaginal swab of a woman with spontaneous abortion.</title>
        <authorList>
            <person name="Trost E."/>
            <person name="Gotker S."/>
            <person name="Schneider J."/>
            <person name="Schneiker-Bekel S."/>
            <person name="Szczepanowski R."/>
            <person name="Tilker A."/>
            <person name="Viehoever P."/>
            <person name="Arnold W."/>
            <person name="Bekel T."/>
            <person name="Blom J."/>
            <person name="Gartemann K.H."/>
            <person name="Linke B."/>
            <person name="Goesmann A."/>
            <person name="Puhler A."/>
            <person name="Shukla S.K."/>
            <person name="Tauch A."/>
        </authorList>
    </citation>
    <scope>NUCLEOTIDE SEQUENCE [LARGE SCALE GENOMIC DNA]</scope>
    <source>
        <strain evidence="3">ATCC 700975 / DSM 44827 / CIP 107346 / CN-1</strain>
    </source>
</reference>
<dbReference type="GO" id="GO:0004519">
    <property type="term" value="F:endonuclease activity"/>
    <property type="evidence" value="ECO:0007669"/>
    <property type="project" value="InterPro"/>
</dbReference>
<keyword evidence="3" id="KW-1185">Reference proteome</keyword>
<dbReference type="STRING" id="548476.cauri_0523"/>
<feature type="domain" description="HNH nuclease" evidence="1">
    <location>
        <begin position="261"/>
        <end position="313"/>
    </location>
</feature>
<dbReference type="InterPro" id="IPR002711">
    <property type="entry name" value="HNH"/>
</dbReference>
<dbReference type="CDD" id="cd00085">
    <property type="entry name" value="HNHc"/>
    <property type="match status" value="1"/>
</dbReference>
<name>C3PLB6_CORA7</name>
<dbReference type="Gene3D" id="1.10.30.50">
    <property type="match status" value="1"/>
</dbReference>
<protein>
    <recommendedName>
        <fullName evidence="1">HNH nuclease domain-containing protein</fullName>
    </recommendedName>
</protein>
<gene>
    <name evidence="2" type="ordered locus">cauri_0523</name>
</gene>
<dbReference type="SMART" id="SM00507">
    <property type="entry name" value="HNHc"/>
    <property type="match status" value="1"/>
</dbReference>
<evidence type="ECO:0000313" key="2">
    <source>
        <dbReference type="EMBL" id="ACP32120.1"/>
    </source>
</evidence>
<dbReference type="InterPro" id="IPR003615">
    <property type="entry name" value="HNH_nuc"/>
</dbReference>
<accession>C3PLB6</accession>
<dbReference type="KEGG" id="car:cauri_0523"/>
<dbReference type="AlphaFoldDB" id="C3PLB6"/>
<evidence type="ECO:0000259" key="1">
    <source>
        <dbReference type="SMART" id="SM00507"/>
    </source>
</evidence>
<proteinExistence type="predicted"/>